<feature type="region of interest" description="Disordered" evidence="1">
    <location>
        <begin position="162"/>
        <end position="196"/>
    </location>
</feature>
<feature type="compositionally biased region" description="Low complexity" evidence="1">
    <location>
        <begin position="211"/>
        <end position="220"/>
    </location>
</feature>
<gene>
    <name evidence="2" type="ORF">HaLaN_06387</name>
</gene>
<sequence>MTYGYVPAQGIAVARDVAWLHVARPKADMHTCEPSTTVRPCSAIWGQCAVGMPGPRSFCTLPGVGPLGRSFQSSNEAGEELRGEAKVEGGSGAEVAAPPLPQVLAWLQAVGSHWGVRAERLEQLLLPLAIQARCMARGGAHRVVGSVARVAVVGVDEQASGLSAQGASSPQPAGSQDQLALVPGQGGKEGTDRGPGLASWQLLGCGHLPRRQPSPQPQLRHLPHTGHPCHAAQGKGAGPQAPACCWAPGLSQAACWSCAGPWPAGRRPARGPRPPGCAACPGCWPPGSSCCEGVDLRGRPGLRGAGNPGGARARGIQAGVFACKLWPKDCHDEGLQLVGLDVVELVCALVPAAAGRRGMRWMAAGGGCLLASASCDTLPLVGWWLTKVTSLGTVTWPQSFSTVPTPLSIRLATWRACVLKVKIRQDGGARGGASAHT</sequence>
<accession>A0A699YLJ3</accession>
<evidence type="ECO:0000313" key="3">
    <source>
        <dbReference type="Proteomes" id="UP000485058"/>
    </source>
</evidence>
<comment type="caution">
    <text evidence="2">The sequence shown here is derived from an EMBL/GenBank/DDBJ whole genome shotgun (WGS) entry which is preliminary data.</text>
</comment>
<keyword evidence="3" id="KW-1185">Reference proteome</keyword>
<dbReference type="Proteomes" id="UP000485058">
    <property type="component" value="Unassembled WGS sequence"/>
</dbReference>
<dbReference type="AlphaFoldDB" id="A0A699YLJ3"/>
<evidence type="ECO:0000256" key="1">
    <source>
        <dbReference type="SAM" id="MobiDB-lite"/>
    </source>
</evidence>
<reference evidence="2 3" key="1">
    <citation type="submission" date="2020-02" db="EMBL/GenBank/DDBJ databases">
        <title>Draft genome sequence of Haematococcus lacustris strain NIES-144.</title>
        <authorList>
            <person name="Morimoto D."/>
            <person name="Nakagawa S."/>
            <person name="Yoshida T."/>
            <person name="Sawayama S."/>
        </authorList>
    </citation>
    <scope>NUCLEOTIDE SEQUENCE [LARGE SCALE GENOMIC DNA]</scope>
    <source>
        <strain evidence="2 3">NIES-144</strain>
    </source>
</reference>
<feature type="region of interest" description="Disordered" evidence="1">
    <location>
        <begin position="208"/>
        <end position="234"/>
    </location>
</feature>
<proteinExistence type="predicted"/>
<organism evidence="2 3">
    <name type="scientific">Haematococcus lacustris</name>
    <name type="common">Green alga</name>
    <name type="synonym">Haematococcus pluvialis</name>
    <dbReference type="NCBI Taxonomy" id="44745"/>
    <lineage>
        <taxon>Eukaryota</taxon>
        <taxon>Viridiplantae</taxon>
        <taxon>Chlorophyta</taxon>
        <taxon>core chlorophytes</taxon>
        <taxon>Chlorophyceae</taxon>
        <taxon>CS clade</taxon>
        <taxon>Chlamydomonadales</taxon>
        <taxon>Haematococcaceae</taxon>
        <taxon>Haematococcus</taxon>
    </lineage>
</organism>
<protein>
    <submittedName>
        <fullName evidence="2">Uncharacterized protein</fullName>
    </submittedName>
</protein>
<dbReference type="EMBL" id="BLLF01000363">
    <property type="protein sequence ID" value="GFH10973.1"/>
    <property type="molecule type" value="Genomic_DNA"/>
</dbReference>
<name>A0A699YLJ3_HAELA</name>
<evidence type="ECO:0000313" key="2">
    <source>
        <dbReference type="EMBL" id="GFH10973.1"/>
    </source>
</evidence>